<evidence type="ECO:0008006" key="3">
    <source>
        <dbReference type="Google" id="ProtNLM"/>
    </source>
</evidence>
<dbReference type="AlphaFoldDB" id="A0AAV2Z4V7"/>
<dbReference type="EMBL" id="DAKRPA010000038">
    <property type="protein sequence ID" value="DBA01988.1"/>
    <property type="molecule type" value="Genomic_DNA"/>
</dbReference>
<keyword evidence="2" id="KW-1185">Reference proteome</keyword>
<reference evidence="1" key="1">
    <citation type="submission" date="2022-11" db="EMBL/GenBank/DDBJ databases">
        <authorList>
            <person name="Morgan W.R."/>
            <person name="Tartar A."/>
        </authorList>
    </citation>
    <scope>NUCLEOTIDE SEQUENCE</scope>
    <source>
        <strain evidence="1">ARSEF 373</strain>
    </source>
</reference>
<proteinExistence type="predicted"/>
<comment type="caution">
    <text evidence="1">The sequence shown here is derived from an EMBL/GenBank/DDBJ whole genome shotgun (WGS) entry which is preliminary data.</text>
</comment>
<feature type="non-terminal residue" evidence="1">
    <location>
        <position position="1"/>
    </location>
</feature>
<accession>A0AAV2Z4V7</accession>
<name>A0AAV2Z4V7_9STRA</name>
<evidence type="ECO:0000313" key="2">
    <source>
        <dbReference type="Proteomes" id="UP001146120"/>
    </source>
</evidence>
<dbReference type="Gene3D" id="3.30.420.10">
    <property type="entry name" value="Ribonuclease H-like superfamily/Ribonuclease H"/>
    <property type="match status" value="1"/>
</dbReference>
<dbReference type="GO" id="GO:0003676">
    <property type="term" value="F:nucleic acid binding"/>
    <property type="evidence" value="ECO:0007669"/>
    <property type="project" value="InterPro"/>
</dbReference>
<reference evidence="1" key="2">
    <citation type="journal article" date="2023" name="Microbiol Resour">
        <title>Decontamination and Annotation of the Draft Genome Sequence of the Oomycete Lagenidium giganteum ARSEF 373.</title>
        <authorList>
            <person name="Morgan W.R."/>
            <person name="Tartar A."/>
        </authorList>
    </citation>
    <scope>NUCLEOTIDE SEQUENCE</scope>
    <source>
        <strain evidence="1">ARSEF 373</strain>
    </source>
</reference>
<evidence type="ECO:0000313" key="1">
    <source>
        <dbReference type="EMBL" id="DBA01988.1"/>
    </source>
</evidence>
<protein>
    <recommendedName>
        <fullName evidence="3">Transposase</fullName>
    </recommendedName>
</protein>
<organism evidence="1 2">
    <name type="scientific">Lagenidium giganteum</name>
    <dbReference type="NCBI Taxonomy" id="4803"/>
    <lineage>
        <taxon>Eukaryota</taxon>
        <taxon>Sar</taxon>
        <taxon>Stramenopiles</taxon>
        <taxon>Oomycota</taxon>
        <taxon>Peronosporomycetes</taxon>
        <taxon>Pythiales</taxon>
        <taxon>Pythiaceae</taxon>
    </lineage>
</organism>
<sequence>PVWWWLCDGVGGFSYRGKTTLRIITSNQDSLGYMLSEHLLPYAHYGTDFMLLHDGASFHRSLETKDFLEEQHITALETLQTLAMSMKSRCVAVIKGHGAKTKF</sequence>
<dbReference type="InterPro" id="IPR036397">
    <property type="entry name" value="RNaseH_sf"/>
</dbReference>
<dbReference type="Proteomes" id="UP001146120">
    <property type="component" value="Unassembled WGS sequence"/>
</dbReference>
<gene>
    <name evidence="1" type="ORF">N0F65_006721</name>
</gene>